<dbReference type="EMBL" id="JBHSOD010000079">
    <property type="protein sequence ID" value="MFC5890352.1"/>
    <property type="molecule type" value="Genomic_DNA"/>
</dbReference>
<comment type="caution">
    <text evidence="1">The sequence shown here is derived from an EMBL/GenBank/DDBJ whole genome shotgun (WGS) entry which is preliminary data.</text>
</comment>
<gene>
    <name evidence="1" type="ORF">ACFP0N_35900</name>
</gene>
<accession>A0ABW1F8T0</accession>
<dbReference type="InterPro" id="IPR036397">
    <property type="entry name" value="RNaseH_sf"/>
</dbReference>
<organism evidence="1 2">
    <name type="scientific">Kitasatospora aburaviensis</name>
    <dbReference type="NCBI Taxonomy" id="67265"/>
    <lineage>
        <taxon>Bacteria</taxon>
        <taxon>Bacillati</taxon>
        <taxon>Actinomycetota</taxon>
        <taxon>Actinomycetes</taxon>
        <taxon>Kitasatosporales</taxon>
        <taxon>Streptomycetaceae</taxon>
        <taxon>Kitasatospora</taxon>
    </lineage>
</organism>
<dbReference type="Proteomes" id="UP001596067">
    <property type="component" value="Unassembled WGS sequence"/>
</dbReference>
<reference evidence="2" key="1">
    <citation type="journal article" date="2019" name="Int. J. Syst. Evol. Microbiol.">
        <title>The Global Catalogue of Microorganisms (GCM) 10K type strain sequencing project: providing services to taxonomists for standard genome sequencing and annotation.</title>
        <authorList>
            <consortium name="The Broad Institute Genomics Platform"/>
            <consortium name="The Broad Institute Genome Sequencing Center for Infectious Disease"/>
            <person name="Wu L."/>
            <person name="Ma J."/>
        </authorList>
    </citation>
    <scope>NUCLEOTIDE SEQUENCE [LARGE SCALE GENOMIC DNA]</scope>
    <source>
        <strain evidence="2">CGMCC 4.1469</strain>
    </source>
</reference>
<protein>
    <recommendedName>
        <fullName evidence="3">Transposase</fullName>
    </recommendedName>
</protein>
<dbReference type="Gene3D" id="3.30.420.10">
    <property type="entry name" value="Ribonuclease H-like superfamily/Ribonuclease H"/>
    <property type="match status" value="1"/>
</dbReference>
<evidence type="ECO:0008006" key="3">
    <source>
        <dbReference type="Google" id="ProtNLM"/>
    </source>
</evidence>
<dbReference type="RefSeq" id="WP_345328602.1">
    <property type="nucleotide sequence ID" value="NZ_BAAAVH010000038.1"/>
</dbReference>
<keyword evidence="2" id="KW-1185">Reference proteome</keyword>
<proteinExistence type="predicted"/>
<sequence length="85" mass="8921">MAMCSQATFYRLVAALTDPREGIHGRGDGVPGPRKGRAFTPAVALGPGEQVQIDTTRLDVLAAFVDGTLGRPELTVAVDGSLLDR</sequence>
<evidence type="ECO:0000313" key="1">
    <source>
        <dbReference type="EMBL" id="MFC5890352.1"/>
    </source>
</evidence>
<name>A0ABW1F8T0_9ACTN</name>
<evidence type="ECO:0000313" key="2">
    <source>
        <dbReference type="Proteomes" id="UP001596067"/>
    </source>
</evidence>